<dbReference type="InterPro" id="IPR005321">
    <property type="entry name" value="Peptidase_S58_DmpA"/>
</dbReference>
<dbReference type="PANTHER" id="PTHR36512">
    <property type="entry name" value="D-AMINOPEPTIDASE"/>
    <property type="match status" value="1"/>
</dbReference>
<comment type="similarity">
    <text evidence="1">Belongs to the peptidase S58 family.</text>
</comment>
<evidence type="ECO:0000313" key="4">
    <source>
        <dbReference type="Proteomes" id="UP000179129"/>
    </source>
</evidence>
<dbReference type="SUPFAM" id="SSF56266">
    <property type="entry name" value="DmpA/ArgJ-like"/>
    <property type="match status" value="1"/>
</dbReference>
<dbReference type="GO" id="GO:0004177">
    <property type="term" value="F:aminopeptidase activity"/>
    <property type="evidence" value="ECO:0007669"/>
    <property type="project" value="TreeGrafter"/>
</dbReference>
<sequence length="385" mass="40680">MEVLNAGADTLPESPPPDNSHRPRCRELGLSPGFYPTGPLNAITDVEGVSAGHSTLLAGAGPLVPGKGPVRTGVTAILPHGGNLLQQPVEAAVYIFNGAGTSTGLHNIEEYGFLETPLVLTNTMSVGAAYQALTRWCVEHYLEKPGSRGWFAPVVGETCDAFLNDIYGFHIKEGHVFKALNSARGGTVAEGVVGAGTGIRTCGFKAGIGTASRVIALEGRKFTVGVLVQSNMPGCLVVDGVPVGRKLGVIDPEYSAGEGGSIMVVIATNLPLDSRQLKRLAARGSFGMALTGANGSHRSGDFFIAFSTTRRREATDSKSLFYRPETLRDEYYLTPAFQAAAEATEEAILNSIFKAVTVTGRDGNTVEELDLEAAIDILRKYGKLR</sequence>
<evidence type="ECO:0000313" key="3">
    <source>
        <dbReference type="EMBL" id="OGG05413.1"/>
    </source>
</evidence>
<protein>
    <recommendedName>
        <fullName evidence="5">Aminopeptidase</fullName>
    </recommendedName>
</protein>
<dbReference type="PANTHER" id="PTHR36512:SF3">
    <property type="entry name" value="BLR5678 PROTEIN"/>
    <property type="match status" value="1"/>
</dbReference>
<proteinExistence type="inferred from homology"/>
<evidence type="ECO:0000256" key="2">
    <source>
        <dbReference type="SAM" id="MobiDB-lite"/>
    </source>
</evidence>
<dbReference type="CDD" id="cd02253">
    <property type="entry name" value="DmpA"/>
    <property type="match status" value="1"/>
</dbReference>
<dbReference type="AlphaFoldDB" id="A0A1F5YZ89"/>
<dbReference type="Proteomes" id="UP000179129">
    <property type="component" value="Unassembled WGS sequence"/>
</dbReference>
<name>A0A1F5YZ89_9BACT</name>
<evidence type="ECO:0008006" key="5">
    <source>
        <dbReference type="Google" id="ProtNLM"/>
    </source>
</evidence>
<accession>A0A1F5YZ89</accession>
<dbReference type="Gene3D" id="3.60.70.12">
    <property type="entry name" value="L-amino peptidase D-ALA esterase/amidase"/>
    <property type="match status" value="1"/>
</dbReference>
<organism evidence="3 4">
    <name type="scientific">Candidatus Glassbacteria bacterium RIFCSPLOWO2_12_FULL_58_11</name>
    <dbReference type="NCBI Taxonomy" id="1817867"/>
    <lineage>
        <taxon>Bacteria</taxon>
        <taxon>Candidatus Glassiibacteriota</taxon>
    </lineage>
</organism>
<gene>
    <name evidence="3" type="ORF">A3F83_09900</name>
</gene>
<dbReference type="InterPro" id="IPR016117">
    <property type="entry name" value="ArgJ-like_dom_sf"/>
</dbReference>
<feature type="region of interest" description="Disordered" evidence="2">
    <location>
        <begin position="1"/>
        <end position="30"/>
    </location>
</feature>
<reference evidence="3 4" key="1">
    <citation type="journal article" date="2016" name="Nat. Commun.">
        <title>Thousands of microbial genomes shed light on interconnected biogeochemical processes in an aquifer system.</title>
        <authorList>
            <person name="Anantharaman K."/>
            <person name="Brown C.T."/>
            <person name="Hug L.A."/>
            <person name="Sharon I."/>
            <person name="Castelle C.J."/>
            <person name="Probst A.J."/>
            <person name="Thomas B.C."/>
            <person name="Singh A."/>
            <person name="Wilkins M.J."/>
            <person name="Karaoz U."/>
            <person name="Brodie E.L."/>
            <person name="Williams K.H."/>
            <person name="Hubbard S.S."/>
            <person name="Banfield J.F."/>
        </authorList>
    </citation>
    <scope>NUCLEOTIDE SEQUENCE [LARGE SCALE GENOMIC DNA]</scope>
</reference>
<comment type="caution">
    <text evidence="3">The sequence shown here is derived from an EMBL/GenBank/DDBJ whole genome shotgun (WGS) entry which is preliminary data.</text>
</comment>
<dbReference type="EMBL" id="MFIX01000054">
    <property type="protein sequence ID" value="OGG05413.1"/>
    <property type="molecule type" value="Genomic_DNA"/>
</dbReference>
<dbReference type="Pfam" id="PF03576">
    <property type="entry name" value="Peptidase_S58"/>
    <property type="match status" value="1"/>
</dbReference>
<dbReference type="STRING" id="1817867.A3F83_09900"/>
<evidence type="ECO:0000256" key="1">
    <source>
        <dbReference type="ARBA" id="ARBA00007068"/>
    </source>
</evidence>